<reference evidence="7 8" key="1">
    <citation type="submission" date="2021-02" db="EMBL/GenBank/DDBJ databases">
        <authorList>
            <person name="Han P."/>
        </authorList>
    </citation>
    <scope>NUCLEOTIDE SEQUENCE [LARGE SCALE GENOMIC DNA]</scope>
    <source>
        <strain evidence="7">Candidatus Nitrospira sp. ZN2</strain>
    </source>
</reference>
<organism evidence="7 8">
    <name type="scientific">Nitrospira defluvii</name>
    <dbReference type="NCBI Taxonomy" id="330214"/>
    <lineage>
        <taxon>Bacteria</taxon>
        <taxon>Pseudomonadati</taxon>
        <taxon>Nitrospirota</taxon>
        <taxon>Nitrospiria</taxon>
        <taxon>Nitrospirales</taxon>
        <taxon>Nitrospiraceae</taxon>
        <taxon>Nitrospira</taxon>
    </lineage>
</organism>
<dbReference type="Proteomes" id="UP000675880">
    <property type="component" value="Unassembled WGS sequence"/>
</dbReference>
<dbReference type="Pfam" id="PF00034">
    <property type="entry name" value="Cytochrom_C"/>
    <property type="match status" value="1"/>
</dbReference>
<keyword evidence="2 4" id="KW-0479">Metal-binding</keyword>
<evidence type="ECO:0000256" key="4">
    <source>
        <dbReference type="PROSITE-ProRule" id="PRU00433"/>
    </source>
</evidence>
<dbReference type="InterPro" id="IPR009056">
    <property type="entry name" value="Cyt_c-like_dom"/>
</dbReference>
<dbReference type="RefSeq" id="WP_213039997.1">
    <property type="nucleotide sequence ID" value="NZ_CAJNBJ010000001.1"/>
</dbReference>
<keyword evidence="8" id="KW-1185">Reference proteome</keyword>
<dbReference type="SUPFAM" id="SSF46626">
    <property type="entry name" value="Cytochrome c"/>
    <property type="match status" value="1"/>
</dbReference>
<keyword evidence="1 4" id="KW-0349">Heme</keyword>
<proteinExistence type="predicted"/>
<dbReference type="Gene3D" id="1.10.760.10">
    <property type="entry name" value="Cytochrome c-like domain"/>
    <property type="match status" value="1"/>
</dbReference>
<protein>
    <submittedName>
        <fullName evidence="7">Cytochrome C</fullName>
    </submittedName>
</protein>
<feature type="chain" id="PRO_5045076304" evidence="5">
    <location>
        <begin position="25"/>
        <end position="130"/>
    </location>
</feature>
<feature type="domain" description="Cytochrome c" evidence="6">
    <location>
        <begin position="39"/>
        <end position="124"/>
    </location>
</feature>
<name>A0ABN7KDR3_9BACT</name>
<feature type="signal peptide" evidence="5">
    <location>
        <begin position="1"/>
        <end position="24"/>
    </location>
</feature>
<dbReference type="InterPro" id="IPR036909">
    <property type="entry name" value="Cyt_c-like_dom_sf"/>
</dbReference>
<sequence>MKAWMVGTGVAVMVAALVACESNATNQDAAKPAGGVTPADVQVGEGKFAANCAACHGVRGVGTKQGPPLVHKIYEPNHHADMAFHRAAENGVRAHHWEFGNMPKIEGVTPADVEQIIRYVRWLQREAGIY</sequence>
<evidence type="ECO:0000313" key="8">
    <source>
        <dbReference type="Proteomes" id="UP000675880"/>
    </source>
</evidence>
<comment type="caution">
    <text evidence="7">The sequence shown here is derived from an EMBL/GenBank/DDBJ whole genome shotgun (WGS) entry which is preliminary data.</text>
</comment>
<evidence type="ECO:0000259" key="6">
    <source>
        <dbReference type="PROSITE" id="PS51007"/>
    </source>
</evidence>
<evidence type="ECO:0000256" key="1">
    <source>
        <dbReference type="ARBA" id="ARBA00022617"/>
    </source>
</evidence>
<evidence type="ECO:0000256" key="3">
    <source>
        <dbReference type="ARBA" id="ARBA00023004"/>
    </source>
</evidence>
<dbReference type="PROSITE" id="PS51257">
    <property type="entry name" value="PROKAR_LIPOPROTEIN"/>
    <property type="match status" value="1"/>
</dbReference>
<keyword evidence="3 4" id="KW-0408">Iron</keyword>
<accession>A0ABN7KDR3</accession>
<dbReference type="PROSITE" id="PS51007">
    <property type="entry name" value="CYTC"/>
    <property type="match status" value="1"/>
</dbReference>
<gene>
    <name evidence="7" type="ORF">NSPZN2_10044</name>
</gene>
<dbReference type="EMBL" id="CAJNBJ010000001">
    <property type="protein sequence ID" value="CAE6687466.1"/>
    <property type="molecule type" value="Genomic_DNA"/>
</dbReference>
<evidence type="ECO:0000256" key="2">
    <source>
        <dbReference type="ARBA" id="ARBA00022723"/>
    </source>
</evidence>
<keyword evidence="5" id="KW-0732">Signal</keyword>
<evidence type="ECO:0000256" key="5">
    <source>
        <dbReference type="SAM" id="SignalP"/>
    </source>
</evidence>
<evidence type="ECO:0000313" key="7">
    <source>
        <dbReference type="EMBL" id="CAE6687466.1"/>
    </source>
</evidence>